<organism evidence="2 3">
    <name type="scientific">Mortierella polycephala</name>
    <dbReference type="NCBI Taxonomy" id="41804"/>
    <lineage>
        <taxon>Eukaryota</taxon>
        <taxon>Fungi</taxon>
        <taxon>Fungi incertae sedis</taxon>
        <taxon>Mucoromycota</taxon>
        <taxon>Mortierellomycotina</taxon>
        <taxon>Mortierellomycetes</taxon>
        <taxon>Mortierellales</taxon>
        <taxon>Mortierellaceae</taxon>
        <taxon>Mortierella</taxon>
    </lineage>
</organism>
<dbReference type="AlphaFoldDB" id="A0A9P6Q6M5"/>
<accession>A0A9P6Q6M5</accession>
<gene>
    <name evidence="2" type="ORF">BG011_000651</name>
</gene>
<evidence type="ECO:0000313" key="2">
    <source>
        <dbReference type="EMBL" id="KAG0261820.1"/>
    </source>
</evidence>
<comment type="caution">
    <text evidence="2">The sequence shown here is derived from an EMBL/GenBank/DDBJ whole genome shotgun (WGS) entry which is preliminary data.</text>
</comment>
<proteinExistence type="predicted"/>
<evidence type="ECO:0000256" key="1">
    <source>
        <dbReference type="SAM" id="SignalP"/>
    </source>
</evidence>
<dbReference type="EMBL" id="JAAAJA010000114">
    <property type="protein sequence ID" value="KAG0261820.1"/>
    <property type="molecule type" value="Genomic_DNA"/>
</dbReference>
<sequence>MKLSLFHCFAIIACVLAVLSVHAEANNNSRKNKYKCVADPDLQFFCDESEVLLDEMIEDMLALVPQDRPKKQHAVQPLAGELGTTAARRRESQDLVSAENYLDFFTDVKTYFMNYWKNLKLIFSGRFSEGIFNQLKNSGSWCDNTSWYVKAIKAVINSYSGGALNVICDCVYPMIKKYNSFEELIADADADSLLKVLKQCPAISKEKIVEGVQKANHVHARNKANQLRARIPHDPRKQE</sequence>
<dbReference type="OrthoDB" id="2421607at2759"/>
<feature type="chain" id="PRO_5040457694" evidence="1">
    <location>
        <begin position="26"/>
        <end position="239"/>
    </location>
</feature>
<protein>
    <submittedName>
        <fullName evidence="2">Uncharacterized protein</fullName>
    </submittedName>
</protein>
<evidence type="ECO:0000313" key="3">
    <source>
        <dbReference type="Proteomes" id="UP000726737"/>
    </source>
</evidence>
<name>A0A9P6Q6M5_9FUNG</name>
<keyword evidence="3" id="KW-1185">Reference proteome</keyword>
<keyword evidence="1" id="KW-0732">Signal</keyword>
<reference evidence="2" key="1">
    <citation type="journal article" date="2020" name="Fungal Divers.">
        <title>Resolving the Mortierellaceae phylogeny through synthesis of multi-gene phylogenetics and phylogenomics.</title>
        <authorList>
            <person name="Vandepol N."/>
            <person name="Liber J."/>
            <person name="Desiro A."/>
            <person name="Na H."/>
            <person name="Kennedy M."/>
            <person name="Barry K."/>
            <person name="Grigoriev I.V."/>
            <person name="Miller A.N."/>
            <person name="O'Donnell K."/>
            <person name="Stajich J.E."/>
            <person name="Bonito G."/>
        </authorList>
    </citation>
    <scope>NUCLEOTIDE SEQUENCE</scope>
    <source>
        <strain evidence="2">KOD948</strain>
    </source>
</reference>
<feature type="signal peptide" evidence="1">
    <location>
        <begin position="1"/>
        <end position="25"/>
    </location>
</feature>
<dbReference type="Proteomes" id="UP000726737">
    <property type="component" value="Unassembled WGS sequence"/>
</dbReference>